<gene>
    <name evidence="9" type="ORF">RND81_07G147800</name>
</gene>
<dbReference type="EMBL" id="JBDFQZ010000007">
    <property type="protein sequence ID" value="KAK9706726.1"/>
    <property type="molecule type" value="Genomic_DNA"/>
</dbReference>
<dbReference type="GO" id="GO:0009873">
    <property type="term" value="P:ethylene-activated signaling pathway"/>
    <property type="evidence" value="ECO:0007669"/>
    <property type="project" value="UniProtKB-KW"/>
</dbReference>
<evidence type="ECO:0000313" key="9">
    <source>
        <dbReference type="EMBL" id="KAK9706726.1"/>
    </source>
</evidence>
<dbReference type="AlphaFoldDB" id="A0AAW1JS21"/>
<dbReference type="InterPro" id="IPR001471">
    <property type="entry name" value="AP2/ERF_dom"/>
</dbReference>
<keyword evidence="6" id="KW-0539">Nucleus</keyword>
<feature type="compositionally biased region" description="Low complexity" evidence="7">
    <location>
        <begin position="102"/>
        <end position="117"/>
    </location>
</feature>
<dbReference type="GO" id="GO:0005634">
    <property type="term" value="C:nucleus"/>
    <property type="evidence" value="ECO:0007669"/>
    <property type="project" value="UniProtKB-SubCell"/>
</dbReference>
<sequence length="231" mass="24890">MAPKGGGARGGVDGGALTLGKEVHFRGVRKRPWGRYAAEIRDPNKKSRVWLGTFDTAEQAARAYDDAARAFRGAKAKTNFPPPPQIFYPTTGKNNEFNRICSTSQSSTVESSSQDKQSPVESLPLDLNLSGGGGGFSFPTPVTVFPAAANFPTQFYYFDAFAMQEKYNMAQKMRFRRVTAASECQAPVVCGGAQSDSDSSSVVDANQDVSDFGRTRGIDIDLNQPPPSDLA</sequence>
<dbReference type="InterPro" id="IPR016177">
    <property type="entry name" value="DNA-bd_dom_sf"/>
</dbReference>
<accession>A0AAW1JS21</accession>
<keyword evidence="10" id="KW-1185">Reference proteome</keyword>
<keyword evidence="5" id="KW-0804">Transcription</keyword>
<evidence type="ECO:0000256" key="1">
    <source>
        <dbReference type="ARBA" id="ARBA00004123"/>
    </source>
</evidence>
<dbReference type="Proteomes" id="UP001443914">
    <property type="component" value="Unassembled WGS sequence"/>
</dbReference>
<dbReference type="GO" id="GO:0003700">
    <property type="term" value="F:DNA-binding transcription factor activity"/>
    <property type="evidence" value="ECO:0007669"/>
    <property type="project" value="InterPro"/>
</dbReference>
<keyword evidence="2" id="KW-0936">Ethylene signaling pathway</keyword>
<evidence type="ECO:0000256" key="3">
    <source>
        <dbReference type="ARBA" id="ARBA00023015"/>
    </source>
</evidence>
<proteinExistence type="predicted"/>
<dbReference type="PANTHER" id="PTHR31677:SF228">
    <property type="entry name" value="ETHYLENE-RESPONSIVE TRANSCRIPTION FACTOR 10-RELATED"/>
    <property type="match status" value="1"/>
</dbReference>
<dbReference type="CDD" id="cd00018">
    <property type="entry name" value="AP2"/>
    <property type="match status" value="1"/>
</dbReference>
<evidence type="ECO:0000256" key="4">
    <source>
        <dbReference type="ARBA" id="ARBA00023125"/>
    </source>
</evidence>
<evidence type="ECO:0000313" key="10">
    <source>
        <dbReference type="Proteomes" id="UP001443914"/>
    </source>
</evidence>
<evidence type="ECO:0000256" key="5">
    <source>
        <dbReference type="ARBA" id="ARBA00023163"/>
    </source>
</evidence>
<dbReference type="FunFam" id="3.30.730.10:FF:000001">
    <property type="entry name" value="Ethylene-responsive transcription factor 2"/>
    <property type="match status" value="1"/>
</dbReference>
<organism evidence="9 10">
    <name type="scientific">Saponaria officinalis</name>
    <name type="common">Common soapwort</name>
    <name type="synonym">Lychnis saponaria</name>
    <dbReference type="NCBI Taxonomy" id="3572"/>
    <lineage>
        <taxon>Eukaryota</taxon>
        <taxon>Viridiplantae</taxon>
        <taxon>Streptophyta</taxon>
        <taxon>Embryophyta</taxon>
        <taxon>Tracheophyta</taxon>
        <taxon>Spermatophyta</taxon>
        <taxon>Magnoliopsida</taxon>
        <taxon>eudicotyledons</taxon>
        <taxon>Gunneridae</taxon>
        <taxon>Pentapetalae</taxon>
        <taxon>Caryophyllales</taxon>
        <taxon>Caryophyllaceae</taxon>
        <taxon>Caryophylleae</taxon>
        <taxon>Saponaria</taxon>
    </lineage>
</organism>
<dbReference type="SUPFAM" id="SSF54171">
    <property type="entry name" value="DNA-binding domain"/>
    <property type="match status" value="1"/>
</dbReference>
<protein>
    <recommendedName>
        <fullName evidence="8">AP2/ERF domain-containing protein</fullName>
    </recommendedName>
</protein>
<comment type="subcellular location">
    <subcellularLocation>
        <location evidence="1">Nucleus</location>
    </subcellularLocation>
</comment>
<name>A0AAW1JS21_SAPOF</name>
<dbReference type="SMART" id="SM00380">
    <property type="entry name" value="AP2"/>
    <property type="match status" value="1"/>
</dbReference>
<dbReference type="GO" id="GO:0003677">
    <property type="term" value="F:DNA binding"/>
    <property type="evidence" value="ECO:0007669"/>
    <property type="project" value="UniProtKB-KW"/>
</dbReference>
<evidence type="ECO:0000256" key="7">
    <source>
        <dbReference type="SAM" id="MobiDB-lite"/>
    </source>
</evidence>
<dbReference type="PRINTS" id="PR00367">
    <property type="entry name" value="ETHRSPELEMNT"/>
</dbReference>
<comment type="caution">
    <text evidence="9">The sequence shown here is derived from an EMBL/GenBank/DDBJ whole genome shotgun (WGS) entry which is preliminary data.</text>
</comment>
<dbReference type="Gene3D" id="3.30.730.10">
    <property type="entry name" value="AP2/ERF domain"/>
    <property type="match status" value="1"/>
</dbReference>
<evidence type="ECO:0000256" key="2">
    <source>
        <dbReference type="ARBA" id="ARBA00022745"/>
    </source>
</evidence>
<keyword evidence="4" id="KW-0238">DNA-binding</keyword>
<keyword evidence="3" id="KW-0805">Transcription regulation</keyword>
<feature type="region of interest" description="Disordered" evidence="7">
    <location>
        <begin position="102"/>
        <end position="125"/>
    </location>
</feature>
<dbReference type="InterPro" id="IPR036955">
    <property type="entry name" value="AP2/ERF_dom_sf"/>
</dbReference>
<evidence type="ECO:0000259" key="8">
    <source>
        <dbReference type="PROSITE" id="PS51032"/>
    </source>
</evidence>
<dbReference type="PROSITE" id="PS51032">
    <property type="entry name" value="AP2_ERF"/>
    <property type="match status" value="1"/>
</dbReference>
<evidence type="ECO:0000256" key="6">
    <source>
        <dbReference type="ARBA" id="ARBA00023242"/>
    </source>
</evidence>
<dbReference type="Pfam" id="PF00847">
    <property type="entry name" value="AP2"/>
    <property type="match status" value="1"/>
</dbReference>
<feature type="domain" description="AP2/ERF" evidence="8">
    <location>
        <begin position="24"/>
        <end position="81"/>
    </location>
</feature>
<dbReference type="PANTHER" id="PTHR31677">
    <property type="entry name" value="AP2 DOMAIN CLASS TRANSCRIPTION FACTOR"/>
    <property type="match status" value="1"/>
</dbReference>
<reference evidence="9" key="1">
    <citation type="submission" date="2024-03" db="EMBL/GenBank/DDBJ databases">
        <title>WGS assembly of Saponaria officinalis var. Norfolk2.</title>
        <authorList>
            <person name="Jenkins J."/>
            <person name="Shu S."/>
            <person name="Grimwood J."/>
            <person name="Barry K."/>
            <person name="Goodstein D."/>
            <person name="Schmutz J."/>
            <person name="Leebens-Mack J."/>
            <person name="Osbourn A."/>
        </authorList>
    </citation>
    <scope>NUCLEOTIDE SEQUENCE [LARGE SCALE GENOMIC DNA]</scope>
    <source>
        <strain evidence="9">JIC</strain>
    </source>
</reference>